<evidence type="ECO:0000313" key="6">
    <source>
        <dbReference type="Proteomes" id="UP000800092"/>
    </source>
</evidence>
<feature type="domain" description="Flavin reductase like" evidence="4">
    <location>
        <begin position="14"/>
        <end position="142"/>
    </location>
</feature>
<proteinExistence type="inferred from homology"/>
<comment type="similarity">
    <text evidence="3">Belongs to the flavoredoxin family.</text>
</comment>
<evidence type="ECO:0000256" key="3">
    <source>
        <dbReference type="ARBA" id="ARBA00038054"/>
    </source>
</evidence>
<keyword evidence="6" id="KW-1185">Reference proteome</keyword>
<protein>
    <recommendedName>
        <fullName evidence="4">Flavin reductase like domain-containing protein</fullName>
    </recommendedName>
</protein>
<dbReference type="Gene3D" id="2.30.110.10">
    <property type="entry name" value="Electron Transport, Fmn-binding Protein, Chain A"/>
    <property type="match status" value="1"/>
</dbReference>
<keyword evidence="2" id="KW-0285">Flavoprotein</keyword>
<evidence type="ECO:0000313" key="5">
    <source>
        <dbReference type="EMBL" id="KAF2230872.1"/>
    </source>
</evidence>
<evidence type="ECO:0000256" key="2">
    <source>
        <dbReference type="ARBA" id="ARBA00022630"/>
    </source>
</evidence>
<evidence type="ECO:0000256" key="1">
    <source>
        <dbReference type="ARBA" id="ARBA00001917"/>
    </source>
</evidence>
<dbReference type="Proteomes" id="UP000800092">
    <property type="component" value="Unassembled WGS sequence"/>
</dbReference>
<sequence>MSHSVISPAIYYWGTPVVLISTTNEDGTPNIGPISSAFWLGNRCMLGLASGSQTSINLRRTKQCVLNLASDNMIPHVNALARTTGISDVPPLRVQMGYRHVKDKFGVAKLTPQESEVVEPPRIKECPVQMEAEMMGEHEMMGNLPGHLRGFTHAIEVQVLRTYVVDELRMAGHANRVDPDKWRPLIMSFQHFYGLRNVEEKSTLANIEEEMYRLPDGSTTS</sequence>
<dbReference type="GO" id="GO:0010181">
    <property type="term" value="F:FMN binding"/>
    <property type="evidence" value="ECO:0007669"/>
    <property type="project" value="InterPro"/>
</dbReference>
<dbReference type="InterPro" id="IPR052174">
    <property type="entry name" value="Flavoredoxin"/>
</dbReference>
<evidence type="ECO:0000259" key="4">
    <source>
        <dbReference type="Pfam" id="PF01613"/>
    </source>
</evidence>
<dbReference type="EMBL" id="ML991834">
    <property type="protein sequence ID" value="KAF2230872.1"/>
    <property type="molecule type" value="Genomic_DNA"/>
</dbReference>
<dbReference type="OrthoDB" id="10250990at2759"/>
<comment type="cofactor">
    <cofactor evidence="1">
        <name>FMN</name>
        <dbReference type="ChEBI" id="CHEBI:58210"/>
    </cofactor>
</comment>
<dbReference type="InterPro" id="IPR012349">
    <property type="entry name" value="Split_barrel_FMN-bd"/>
</dbReference>
<reference evidence="5" key="1">
    <citation type="journal article" date="2020" name="Stud. Mycol.">
        <title>101 Dothideomycetes genomes: a test case for predicting lifestyles and emergence of pathogens.</title>
        <authorList>
            <person name="Haridas S."/>
            <person name="Albert R."/>
            <person name="Binder M."/>
            <person name="Bloem J."/>
            <person name="Labutti K."/>
            <person name="Salamov A."/>
            <person name="Andreopoulos B."/>
            <person name="Baker S."/>
            <person name="Barry K."/>
            <person name="Bills G."/>
            <person name="Bluhm B."/>
            <person name="Cannon C."/>
            <person name="Castanera R."/>
            <person name="Culley D."/>
            <person name="Daum C."/>
            <person name="Ezra D."/>
            <person name="Gonzalez J."/>
            <person name="Henrissat B."/>
            <person name="Kuo A."/>
            <person name="Liang C."/>
            <person name="Lipzen A."/>
            <person name="Lutzoni F."/>
            <person name="Magnuson J."/>
            <person name="Mondo S."/>
            <person name="Nolan M."/>
            <person name="Ohm R."/>
            <person name="Pangilinan J."/>
            <person name="Park H.-J."/>
            <person name="Ramirez L."/>
            <person name="Alfaro M."/>
            <person name="Sun H."/>
            <person name="Tritt A."/>
            <person name="Yoshinaga Y."/>
            <person name="Zwiers L.-H."/>
            <person name="Turgeon B."/>
            <person name="Goodwin S."/>
            <person name="Spatafora J."/>
            <person name="Crous P."/>
            <person name="Grigoriev I."/>
        </authorList>
    </citation>
    <scope>NUCLEOTIDE SEQUENCE</scope>
    <source>
        <strain evidence="5">Tuck. ex Michener</strain>
    </source>
</reference>
<dbReference type="PANTHER" id="PTHR43567">
    <property type="entry name" value="FLAVOREDOXIN-RELATED-RELATED"/>
    <property type="match status" value="1"/>
</dbReference>
<dbReference type="InterPro" id="IPR002563">
    <property type="entry name" value="Flavin_Rdtase-like_dom"/>
</dbReference>
<organism evidence="5 6">
    <name type="scientific">Viridothelium virens</name>
    <name type="common">Speckled blister lichen</name>
    <name type="synonym">Trypethelium virens</name>
    <dbReference type="NCBI Taxonomy" id="1048519"/>
    <lineage>
        <taxon>Eukaryota</taxon>
        <taxon>Fungi</taxon>
        <taxon>Dikarya</taxon>
        <taxon>Ascomycota</taxon>
        <taxon>Pezizomycotina</taxon>
        <taxon>Dothideomycetes</taxon>
        <taxon>Dothideomycetes incertae sedis</taxon>
        <taxon>Trypetheliales</taxon>
        <taxon>Trypetheliaceae</taxon>
        <taxon>Viridothelium</taxon>
    </lineage>
</organism>
<dbReference type="AlphaFoldDB" id="A0A6A6GYS0"/>
<name>A0A6A6GYS0_VIRVR</name>
<dbReference type="PANTHER" id="PTHR43567:SF1">
    <property type="entry name" value="FLAVOREDOXIN"/>
    <property type="match status" value="1"/>
</dbReference>
<gene>
    <name evidence="5" type="ORF">EV356DRAFT_453078</name>
</gene>
<accession>A0A6A6GYS0</accession>
<dbReference type="Pfam" id="PF01613">
    <property type="entry name" value="Flavin_Reduct"/>
    <property type="match status" value="1"/>
</dbReference>
<dbReference type="SUPFAM" id="SSF50475">
    <property type="entry name" value="FMN-binding split barrel"/>
    <property type="match status" value="1"/>
</dbReference>